<feature type="signal peptide" evidence="4">
    <location>
        <begin position="1"/>
        <end position="23"/>
    </location>
</feature>
<keyword evidence="7" id="KW-1185">Reference proteome</keyword>
<evidence type="ECO:0000259" key="5">
    <source>
        <dbReference type="PROSITE" id="PS50206"/>
    </source>
</evidence>
<name>A0A6N7V312_9FIRM</name>
<organism evidence="6 7">
    <name type="scientific">Suipraeoptans intestinalis</name>
    <dbReference type="NCBI Taxonomy" id="2606628"/>
    <lineage>
        <taxon>Bacteria</taxon>
        <taxon>Bacillati</taxon>
        <taxon>Bacillota</taxon>
        <taxon>Clostridia</taxon>
        <taxon>Lachnospirales</taxon>
        <taxon>Lachnospiraceae</taxon>
        <taxon>Suipraeoptans</taxon>
    </lineage>
</organism>
<dbReference type="Proteomes" id="UP000434409">
    <property type="component" value="Unassembled WGS sequence"/>
</dbReference>
<evidence type="ECO:0000256" key="1">
    <source>
        <dbReference type="ARBA" id="ARBA00012245"/>
    </source>
</evidence>
<evidence type="ECO:0000256" key="3">
    <source>
        <dbReference type="ARBA" id="ARBA00047549"/>
    </source>
</evidence>
<gene>
    <name evidence="6" type="ORF">FYJ34_04620</name>
</gene>
<dbReference type="RefSeq" id="WP_154476642.1">
    <property type="nucleotide sequence ID" value="NZ_VULY01000018.1"/>
</dbReference>
<keyword evidence="6" id="KW-0808">Transferase</keyword>
<dbReference type="PROSITE" id="PS51257">
    <property type="entry name" value="PROKAR_LIPOPROTEIN"/>
    <property type="match status" value="1"/>
</dbReference>
<feature type="domain" description="Rhodanese" evidence="5">
    <location>
        <begin position="345"/>
        <end position="467"/>
    </location>
</feature>
<dbReference type="EMBL" id="VULY01000018">
    <property type="protein sequence ID" value="MSR93562.1"/>
    <property type="molecule type" value="Genomic_DNA"/>
</dbReference>
<dbReference type="InterPro" id="IPR051126">
    <property type="entry name" value="Thiosulfate_sulfurtransferase"/>
</dbReference>
<protein>
    <recommendedName>
        <fullName evidence="1">thiosulfate sulfurtransferase</fullName>
        <ecNumber evidence="1">2.8.1.1</ecNumber>
    </recommendedName>
</protein>
<comment type="catalytic activity">
    <reaction evidence="3">
        <text>thiosulfate + hydrogen cyanide = thiocyanate + sulfite + 2 H(+)</text>
        <dbReference type="Rhea" id="RHEA:16881"/>
        <dbReference type="ChEBI" id="CHEBI:15378"/>
        <dbReference type="ChEBI" id="CHEBI:17359"/>
        <dbReference type="ChEBI" id="CHEBI:18022"/>
        <dbReference type="ChEBI" id="CHEBI:18407"/>
        <dbReference type="ChEBI" id="CHEBI:33542"/>
        <dbReference type="EC" id="2.8.1.1"/>
    </reaction>
</comment>
<reference evidence="6 7" key="1">
    <citation type="submission" date="2019-08" db="EMBL/GenBank/DDBJ databases">
        <title>In-depth cultivation of the pig gut microbiome towards novel bacterial diversity and tailored functional studies.</title>
        <authorList>
            <person name="Wylensek D."/>
            <person name="Hitch T.C.A."/>
            <person name="Clavel T."/>
        </authorList>
    </citation>
    <scope>NUCLEOTIDE SEQUENCE [LARGE SCALE GENOMIC DNA]</scope>
    <source>
        <strain evidence="6 7">68-1-5</strain>
    </source>
</reference>
<keyword evidence="2" id="KW-0677">Repeat</keyword>
<dbReference type="AlphaFoldDB" id="A0A6N7V312"/>
<evidence type="ECO:0000256" key="2">
    <source>
        <dbReference type="ARBA" id="ARBA00022737"/>
    </source>
</evidence>
<evidence type="ECO:0000313" key="7">
    <source>
        <dbReference type="Proteomes" id="UP000434409"/>
    </source>
</evidence>
<dbReference type="InterPro" id="IPR036873">
    <property type="entry name" value="Rhodanese-like_dom_sf"/>
</dbReference>
<dbReference type="PROSITE" id="PS50206">
    <property type="entry name" value="RHODANESE_3"/>
    <property type="match status" value="3"/>
</dbReference>
<accession>A0A6N7V312</accession>
<evidence type="ECO:0000313" key="6">
    <source>
        <dbReference type="EMBL" id="MSR93562.1"/>
    </source>
</evidence>
<dbReference type="SUPFAM" id="SSF52821">
    <property type="entry name" value="Rhodanese/Cell cycle control phosphatase"/>
    <property type="match status" value="3"/>
</dbReference>
<sequence>MKKRQLSLILAAALTVGLLSACAGKKEEVASSEKAEKVTYESVSTEDLENALKEENTIVLDARSQDSYSGWALNGDARGGHIPGADLFSAFWLTCDYDDKENLEGLTRKEVLKKALKNKGITSDKQVIVYDTNGKDAKEVCDYLAKQGIKQLSTYDAKQWLSDDSKETESYLNYDMYVPASVVNEIVSGNIPEDFTASDKIVVLDVSWGSEKKSGYLDGHVPTSVHINTDSFEPPKVYANDIEEWRLADPATLEALLLKNGITKDSCVIVTGPEPMAACRMAVICKYMGVEDVQVMSGGLVTWKGEGYQLEKKANKPEAESDFGTEVPANPQWITTIEQAKEGLQDPGSILVDNRTWEEYIGKSSGYDYYDVAGRIEGAVFGHAGIGSSSSVYYYRNIDKTMRTSSDILKLWEKDGIDPQKHLMFMCGSGWRAAEILWDAKVMGLENTSLYSDGWIAWSNEGNPYVTGDPTK</sequence>
<dbReference type="Pfam" id="PF00581">
    <property type="entry name" value="Rhodanese"/>
    <property type="match status" value="3"/>
</dbReference>
<dbReference type="PANTHER" id="PTHR43855">
    <property type="entry name" value="THIOSULFATE SULFURTRANSFERASE"/>
    <property type="match status" value="1"/>
</dbReference>
<dbReference type="EC" id="2.8.1.1" evidence="1"/>
<feature type="chain" id="PRO_5026728717" description="thiosulfate sulfurtransferase" evidence="4">
    <location>
        <begin position="24"/>
        <end position="472"/>
    </location>
</feature>
<dbReference type="GO" id="GO:0004792">
    <property type="term" value="F:thiosulfate-cyanide sulfurtransferase activity"/>
    <property type="evidence" value="ECO:0007669"/>
    <property type="project" value="UniProtKB-EC"/>
</dbReference>
<proteinExistence type="predicted"/>
<dbReference type="SMART" id="SM00450">
    <property type="entry name" value="RHOD"/>
    <property type="match status" value="3"/>
</dbReference>
<feature type="domain" description="Rhodanese" evidence="5">
    <location>
        <begin position="197"/>
        <end position="312"/>
    </location>
</feature>
<comment type="caution">
    <text evidence="6">The sequence shown here is derived from an EMBL/GenBank/DDBJ whole genome shotgun (WGS) entry which is preliminary data.</text>
</comment>
<evidence type="ECO:0000256" key="4">
    <source>
        <dbReference type="SAM" id="SignalP"/>
    </source>
</evidence>
<feature type="domain" description="Rhodanese" evidence="5">
    <location>
        <begin position="53"/>
        <end position="169"/>
    </location>
</feature>
<dbReference type="Gene3D" id="3.40.250.10">
    <property type="entry name" value="Rhodanese-like domain"/>
    <property type="match status" value="3"/>
</dbReference>
<dbReference type="PANTHER" id="PTHR43855:SF1">
    <property type="entry name" value="THIOSULFATE SULFURTRANSFERASE"/>
    <property type="match status" value="1"/>
</dbReference>
<keyword evidence="4" id="KW-0732">Signal</keyword>
<dbReference type="InterPro" id="IPR001763">
    <property type="entry name" value="Rhodanese-like_dom"/>
</dbReference>